<accession>A0ABV5YUN4</accession>
<evidence type="ECO:0000313" key="2">
    <source>
        <dbReference type="EMBL" id="MFB9838761.1"/>
    </source>
</evidence>
<gene>
    <name evidence="2" type="ORF">ACFFNX_42105</name>
</gene>
<name>A0ABV5YUN4_9ACTN</name>
<protein>
    <submittedName>
        <fullName evidence="2">Uncharacterized protein</fullName>
    </submittedName>
</protein>
<dbReference type="RefSeq" id="WP_378211852.1">
    <property type="nucleotide sequence ID" value="NZ_JBHLZP010000571.1"/>
</dbReference>
<evidence type="ECO:0000313" key="3">
    <source>
        <dbReference type="Proteomes" id="UP001589627"/>
    </source>
</evidence>
<comment type="caution">
    <text evidence="2">The sequence shown here is derived from an EMBL/GenBank/DDBJ whole genome shotgun (WGS) entry which is preliminary data.</text>
</comment>
<sequence length="71" mass="7644">MSERTGEHARRSEGTGGAARQAIDMTATAADRGIVYQAAGDLRVEPAAYRLEEFCAAPRTPSPEEARRRPG</sequence>
<feature type="non-terminal residue" evidence="2">
    <location>
        <position position="71"/>
    </location>
</feature>
<dbReference type="EMBL" id="JBHLZP010000571">
    <property type="protein sequence ID" value="MFB9838761.1"/>
    <property type="molecule type" value="Genomic_DNA"/>
</dbReference>
<evidence type="ECO:0000256" key="1">
    <source>
        <dbReference type="SAM" id="MobiDB-lite"/>
    </source>
</evidence>
<organism evidence="2 3">
    <name type="scientific">Actinoallomurus acaciae</name>
    <dbReference type="NCBI Taxonomy" id="502577"/>
    <lineage>
        <taxon>Bacteria</taxon>
        <taxon>Bacillati</taxon>
        <taxon>Actinomycetota</taxon>
        <taxon>Actinomycetes</taxon>
        <taxon>Streptosporangiales</taxon>
        <taxon>Thermomonosporaceae</taxon>
        <taxon>Actinoallomurus</taxon>
    </lineage>
</organism>
<keyword evidence="3" id="KW-1185">Reference proteome</keyword>
<proteinExistence type="predicted"/>
<feature type="region of interest" description="Disordered" evidence="1">
    <location>
        <begin position="1"/>
        <end position="22"/>
    </location>
</feature>
<feature type="compositionally biased region" description="Basic and acidic residues" evidence="1">
    <location>
        <begin position="1"/>
        <end position="13"/>
    </location>
</feature>
<dbReference type="Proteomes" id="UP001589627">
    <property type="component" value="Unassembled WGS sequence"/>
</dbReference>
<reference evidence="2 3" key="1">
    <citation type="submission" date="2024-09" db="EMBL/GenBank/DDBJ databases">
        <authorList>
            <person name="Sun Q."/>
            <person name="Mori K."/>
        </authorList>
    </citation>
    <scope>NUCLEOTIDE SEQUENCE [LARGE SCALE GENOMIC DNA]</scope>
    <source>
        <strain evidence="2 3">TBRC 0563</strain>
    </source>
</reference>